<dbReference type="Proteomes" id="UP001652625">
    <property type="component" value="Chromosome 07"/>
</dbReference>
<dbReference type="RefSeq" id="XP_065658015.1">
    <property type="nucleotide sequence ID" value="XM_065801943.1"/>
</dbReference>
<gene>
    <name evidence="2" type="primary">LOC136082535</name>
</gene>
<proteinExistence type="predicted"/>
<name>A0ABM4C8S4_HYDVU</name>
<evidence type="ECO:0000313" key="2">
    <source>
        <dbReference type="RefSeq" id="XP_065658015.1"/>
    </source>
</evidence>
<dbReference type="GeneID" id="136082535"/>
<evidence type="ECO:0000313" key="1">
    <source>
        <dbReference type="Proteomes" id="UP001652625"/>
    </source>
</evidence>
<keyword evidence="1" id="KW-1185">Reference proteome</keyword>
<reference evidence="2" key="1">
    <citation type="submission" date="2025-08" db="UniProtKB">
        <authorList>
            <consortium name="RefSeq"/>
        </authorList>
    </citation>
    <scope>IDENTIFICATION</scope>
</reference>
<organism evidence="1 2">
    <name type="scientific">Hydra vulgaris</name>
    <name type="common">Hydra</name>
    <name type="synonym">Hydra attenuata</name>
    <dbReference type="NCBI Taxonomy" id="6087"/>
    <lineage>
        <taxon>Eukaryota</taxon>
        <taxon>Metazoa</taxon>
        <taxon>Cnidaria</taxon>
        <taxon>Hydrozoa</taxon>
        <taxon>Hydroidolina</taxon>
        <taxon>Anthoathecata</taxon>
        <taxon>Aplanulata</taxon>
        <taxon>Hydridae</taxon>
        <taxon>Hydra</taxon>
    </lineage>
</organism>
<sequence length="233" mass="27434">MAITLSEIKDMFIQHKKEIQTLFKEQEKVFVDLLSDNLKIINTRLDDIETKTLDCTKRIHLLENDIKDLKESLNFHEHLIDQKVKAANDSKELESCYNITILNEKCRISEDRSRRNNLRIDGIPEKVQNLLCVNLGVKGVEIERAHRVGFRKEARSRTIILKLLRFKDKSNILKETRKLKGLNIYVNEDFSQETARIRRKLFSEAKVRKLNGENVIVRYDKLIILKNVYNNSK</sequence>
<protein>
    <submittedName>
        <fullName evidence="2">Uncharacterized protein LOC136082535</fullName>
    </submittedName>
</protein>
<accession>A0ABM4C8S4</accession>
<dbReference type="PANTHER" id="PTHR11505">
    <property type="entry name" value="L1 TRANSPOSABLE ELEMENT-RELATED"/>
    <property type="match status" value="1"/>
</dbReference>
<dbReference type="Gene3D" id="3.30.70.1820">
    <property type="entry name" value="L1 transposable element, RRM domain"/>
    <property type="match status" value="1"/>
</dbReference>
<dbReference type="InterPro" id="IPR004244">
    <property type="entry name" value="Transposase_22"/>
</dbReference>